<gene>
    <name evidence="1" type="ORF">HHK36_016230</name>
</gene>
<keyword evidence="2" id="KW-1185">Reference proteome</keyword>
<evidence type="ECO:0000313" key="2">
    <source>
        <dbReference type="Proteomes" id="UP000655225"/>
    </source>
</evidence>
<dbReference type="OrthoDB" id="1926878at2759"/>
<comment type="caution">
    <text evidence="1">The sequence shown here is derived from an EMBL/GenBank/DDBJ whole genome shotgun (WGS) entry which is preliminary data.</text>
</comment>
<organism evidence="1 2">
    <name type="scientific">Tetracentron sinense</name>
    <name type="common">Spur-leaf</name>
    <dbReference type="NCBI Taxonomy" id="13715"/>
    <lineage>
        <taxon>Eukaryota</taxon>
        <taxon>Viridiplantae</taxon>
        <taxon>Streptophyta</taxon>
        <taxon>Embryophyta</taxon>
        <taxon>Tracheophyta</taxon>
        <taxon>Spermatophyta</taxon>
        <taxon>Magnoliopsida</taxon>
        <taxon>Trochodendrales</taxon>
        <taxon>Trochodendraceae</taxon>
        <taxon>Tetracentron</taxon>
    </lineage>
</organism>
<proteinExistence type="predicted"/>
<name>A0A834YZX9_TETSI</name>
<reference evidence="1 2" key="1">
    <citation type="submission" date="2020-04" db="EMBL/GenBank/DDBJ databases">
        <title>Plant Genome Project.</title>
        <authorList>
            <person name="Zhang R.-G."/>
        </authorList>
    </citation>
    <scope>NUCLEOTIDE SEQUENCE [LARGE SCALE GENOMIC DNA]</scope>
    <source>
        <strain evidence="1">YNK0</strain>
        <tissue evidence="1">Leaf</tissue>
    </source>
</reference>
<dbReference type="EMBL" id="JABCRI010000011">
    <property type="protein sequence ID" value="KAF8397317.1"/>
    <property type="molecule type" value="Genomic_DNA"/>
</dbReference>
<dbReference type="Proteomes" id="UP000655225">
    <property type="component" value="Unassembled WGS sequence"/>
</dbReference>
<evidence type="ECO:0000313" key="1">
    <source>
        <dbReference type="EMBL" id="KAF8397317.1"/>
    </source>
</evidence>
<dbReference type="AlphaFoldDB" id="A0A834YZX9"/>
<sequence>MPSIIGNGSSALYGESDSVCRNGGKDKKSMKLEKIDEIRSMGDSTPPKDAMEIRNDAGLFAVEALLFHEMMIIVNELDYLITKDRSVLHDHFCADNFLILQMYIDRSANEMLETELRDSTSNLNLVLVEKALWVNRQLLLLNF</sequence>
<protein>
    <submittedName>
        <fullName evidence="1">Uncharacterized protein</fullName>
    </submittedName>
</protein>
<accession>A0A834YZX9</accession>